<sequence>AQDTLINELTTQLTRVKALGGSEKSYMLHFLTREAADEEKEAVEKEVSRWKDIVKQKDAQLAEKDKRIVGLEEQAKLLRSDLAAEIERGRTLASRPPPPQVSRIHTKTVEDPKNGLVIRLYEDMTNMLVVSARIEKNSHFDLDEPTFTCVYTYREDTSDVGGISTRLNFSLHEHWDLPDGWESDRPMAKDDLLHKVTFEPRDLQNERPEFVEGLGFFKEPFNFSHDQMCTFLRTLAERMSDLASNEEEEEEKDQLEDDDVLVVS</sequence>
<dbReference type="OrthoDB" id="3216420at2759"/>
<keyword evidence="4" id="KW-1185">Reference proteome</keyword>
<accession>A0A1X6NAA0</accession>
<dbReference type="GeneID" id="36329350"/>
<evidence type="ECO:0000313" key="4">
    <source>
        <dbReference type="Proteomes" id="UP000194127"/>
    </source>
</evidence>
<keyword evidence="1" id="KW-0175">Coiled coil</keyword>
<feature type="coiled-coil region" evidence="1">
    <location>
        <begin position="33"/>
        <end position="88"/>
    </location>
</feature>
<protein>
    <recommendedName>
        <fullName evidence="5">Monopolin complex subunit Csm1/Pcs1 C-terminal domain-containing protein</fullName>
    </recommendedName>
</protein>
<dbReference type="EMBL" id="KZ110593">
    <property type="protein sequence ID" value="OSX65579.1"/>
    <property type="molecule type" value="Genomic_DNA"/>
</dbReference>
<dbReference type="Proteomes" id="UP000194127">
    <property type="component" value="Unassembled WGS sequence"/>
</dbReference>
<organism evidence="3 4">
    <name type="scientific">Postia placenta MAD-698-R-SB12</name>
    <dbReference type="NCBI Taxonomy" id="670580"/>
    <lineage>
        <taxon>Eukaryota</taxon>
        <taxon>Fungi</taxon>
        <taxon>Dikarya</taxon>
        <taxon>Basidiomycota</taxon>
        <taxon>Agaricomycotina</taxon>
        <taxon>Agaricomycetes</taxon>
        <taxon>Polyporales</taxon>
        <taxon>Adustoporiaceae</taxon>
        <taxon>Rhodonia</taxon>
    </lineage>
</organism>
<dbReference type="AlphaFoldDB" id="A0A1X6NAA0"/>
<feature type="compositionally biased region" description="Acidic residues" evidence="2">
    <location>
        <begin position="244"/>
        <end position="264"/>
    </location>
</feature>
<proteinExistence type="predicted"/>
<feature type="non-terminal residue" evidence="3">
    <location>
        <position position="1"/>
    </location>
</feature>
<name>A0A1X6NAA0_9APHY</name>
<dbReference type="STRING" id="670580.A0A1X6NAA0"/>
<dbReference type="RefSeq" id="XP_024342373.1">
    <property type="nucleotide sequence ID" value="XM_024484401.1"/>
</dbReference>
<reference evidence="3 4" key="1">
    <citation type="submission" date="2017-04" db="EMBL/GenBank/DDBJ databases">
        <title>Genome Sequence of the Model Brown-Rot Fungus Postia placenta SB12.</title>
        <authorList>
            <consortium name="DOE Joint Genome Institute"/>
            <person name="Gaskell J."/>
            <person name="Kersten P."/>
            <person name="Larrondo L.F."/>
            <person name="Canessa P."/>
            <person name="Martinez D."/>
            <person name="Hibbett D."/>
            <person name="Schmoll M."/>
            <person name="Kubicek C.P."/>
            <person name="Martinez A.T."/>
            <person name="Yadav J."/>
            <person name="Master E."/>
            <person name="Magnuson J.K."/>
            <person name="James T."/>
            <person name="Yaver D."/>
            <person name="Berka R."/>
            <person name="Labutti K."/>
            <person name="Lipzen A."/>
            <person name="Aerts A."/>
            <person name="Barry K."/>
            <person name="Henrissat B."/>
            <person name="Blanchette R."/>
            <person name="Grigoriev I."/>
            <person name="Cullen D."/>
        </authorList>
    </citation>
    <scope>NUCLEOTIDE SEQUENCE [LARGE SCALE GENOMIC DNA]</scope>
    <source>
        <strain evidence="3 4">MAD-698-R-SB12</strain>
    </source>
</reference>
<evidence type="ECO:0000256" key="2">
    <source>
        <dbReference type="SAM" id="MobiDB-lite"/>
    </source>
</evidence>
<evidence type="ECO:0000313" key="3">
    <source>
        <dbReference type="EMBL" id="OSX65579.1"/>
    </source>
</evidence>
<evidence type="ECO:0000256" key="1">
    <source>
        <dbReference type="SAM" id="Coils"/>
    </source>
</evidence>
<dbReference type="CDD" id="cd23787">
    <property type="entry name" value="RWD_CSM1"/>
    <property type="match status" value="1"/>
</dbReference>
<evidence type="ECO:0008006" key="5">
    <source>
        <dbReference type="Google" id="ProtNLM"/>
    </source>
</evidence>
<feature type="region of interest" description="Disordered" evidence="2">
    <location>
        <begin position="242"/>
        <end position="264"/>
    </location>
</feature>
<gene>
    <name evidence="3" type="ORF">POSPLADRAFT_1133829</name>
</gene>